<protein>
    <recommendedName>
        <fullName evidence="4">ABC transmembrane type-1 domain-containing protein</fullName>
    </recommendedName>
</protein>
<dbReference type="Proteomes" id="UP001432014">
    <property type="component" value="Chromosome"/>
</dbReference>
<accession>A0ABZ1WK42</accession>
<evidence type="ECO:0000256" key="1">
    <source>
        <dbReference type="SAM" id="MobiDB-lite"/>
    </source>
</evidence>
<feature type="compositionally biased region" description="Low complexity" evidence="1">
    <location>
        <begin position="113"/>
        <end position="124"/>
    </location>
</feature>
<reference evidence="2 3" key="1">
    <citation type="submission" date="2022-10" db="EMBL/GenBank/DDBJ databases">
        <title>The complete genomes of actinobacterial strains from the NBC collection.</title>
        <authorList>
            <person name="Joergensen T.S."/>
            <person name="Alvarez Arevalo M."/>
            <person name="Sterndorff E.B."/>
            <person name="Faurdal D."/>
            <person name="Vuksanovic O."/>
            <person name="Mourched A.-S."/>
            <person name="Charusanti P."/>
            <person name="Shaw S."/>
            <person name="Blin K."/>
            <person name="Weber T."/>
        </authorList>
    </citation>
    <scope>NUCLEOTIDE SEQUENCE [LARGE SCALE GENOMIC DNA]</scope>
    <source>
        <strain evidence="2 3">NBC_01247</strain>
    </source>
</reference>
<sequence>MLTWAEAGACGAAGGLIVEAVVTFGRLHAWQQARHAARAAGDQLPRMAEFVDPLADSLAALFRVLLGCVAAWALHDQIIGVYAAVVVGASAPALLAQIGRAATPADALRPPGEEASGAASAPGAPMAPLPLPHEEAAP</sequence>
<evidence type="ECO:0008006" key="4">
    <source>
        <dbReference type="Google" id="ProtNLM"/>
    </source>
</evidence>
<dbReference type="EMBL" id="CP108482">
    <property type="protein sequence ID" value="WUS61093.1"/>
    <property type="molecule type" value="Genomic_DNA"/>
</dbReference>
<dbReference type="RefSeq" id="WP_329611752.1">
    <property type="nucleotide sequence ID" value="NZ_CP108482.1"/>
</dbReference>
<gene>
    <name evidence="2" type="ORF">OG469_39725</name>
</gene>
<proteinExistence type="predicted"/>
<organism evidence="2 3">
    <name type="scientific">Kitasatospora herbaricolor</name>
    <dbReference type="NCBI Taxonomy" id="68217"/>
    <lineage>
        <taxon>Bacteria</taxon>
        <taxon>Bacillati</taxon>
        <taxon>Actinomycetota</taxon>
        <taxon>Actinomycetes</taxon>
        <taxon>Kitasatosporales</taxon>
        <taxon>Streptomycetaceae</taxon>
        <taxon>Kitasatospora</taxon>
    </lineage>
</organism>
<keyword evidence="3" id="KW-1185">Reference proteome</keyword>
<name>A0ABZ1WK42_9ACTN</name>
<evidence type="ECO:0000313" key="3">
    <source>
        <dbReference type="Proteomes" id="UP001432014"/>
    </source>
</evidence>
<evidence type="ECO:0000313" key="2">
    <source>
        <dbReference type="EMBL" id="WUS61093.1"/>
    </source>
</evidence>
<feature type="region of interest" description="Disordered" evidence="1">
    <location>
        <begin position="105"/>
        <end position="138"/>
    </location>
</feature>